<gene>
    <name evidence="1" type="ORF">FB471_3479</name>
</gene>
<dbReference type="Proteomes" id="UP000320876">
    <property type="component" value="Unassembled WGS sequence"/>
</dbReference>
<evidence type="ECO:0000313" key="2">
    <source>
        <dbReference type="Proteomes" id="UP000320876"/>
    </source>
</evidence>
<comment type="caution">
    <text evidence="1">The sequence shown here is derived from an EMBL/GenBank/DDBJ whole genome shotgun (WGS) entry which is preliminary data.</text>
</comment>
<dbReference type="RefSeq" id="WP_170220838.1">
    <property type="nucleotide sequence ID" value="NZ_VFML01000001.1"/>
</dbReference>
<name>A0A542DKT5_AMYCI</name>
<dbReference type="EMBL" id="VFML01000001">
    <property type="protein sequence ID" value="TQJ03712.1"/>
    <property type="molecule type" value="Genomic_DNA"/>
</dbReference>
<dbReference type="PROSITE" id="PS51257">
    <property type="entry name" value="PROKAR_LIPOPROTEIN"/>
    <property type="match status" value="1"/>
</dbReference>
<keyword evidence="2" id="KW-1185">Reference proteome</keyword>
<sequence>MPFTRVLAPIATVACVAGLVLGCAQHPAQQVSPATQTITKTPEATGVVRVP</sequence>
<evidence type="ECO:0000313" key="1">
    <source>
        <dbReference type="EMBL" id="TQJ03712.1"/>
    </source>
</evidence>
<organism evidence="1 2">
    <name type="scientific">Amycolatopsis cihanbeyliensis</name>
    <dbReference type="NCBI Taxonomy" id="1128664"/>
    <lineage>
        <taxon>Bacteria</taxon>
        <taxon>Bacillati</taxon>
        <taxon>Actinomycetota</taxon>
        <taxon>Actinomycetes</taxon>
        <taxon>Pseudonocardiales</taxon>
        <taxon>Pseudonocardiaceae</taxon>
        <taxon>Amycolatopsis</taxon>
    </lineage>
</organism>
<proteinExistence type="predicted"/>
<dbReference type="AlphaFoldDB" id="A0A542DKT5"/>
<protein>
    <submittedName>
        <fullName evidence="1">Uncharacterized protein</fullName>
    </submittedName>
</protein>
<accession>A0A542DKT5</accession>
<reference evidence="1 2" key="1">
    <citation type="submission" date="2019-06" db="EMBL/GenBank/DDBJ databases">
        <title>Sequencing the genomes of 1000 actinobacteria strains.</title>
        <authorList>
            <person name="Klenk H.-P."/>
        </authorList>
    </citation>
    <scope>NUCLEOTIDE SEQUENCE [LARGE SCALE GENOMIC DNA]</scope>
    <source>
        <strain evidence="1 2">DSM 45679</strain>
    </source>
</reference>